<dbReference type="eggNOG" id="COG1216">
    <property type="taxonomic scope" value="Bacteria"/>
</dbReference>
<dbReference type="STRING" id="1341181.FLJC2902T_29750"/>
<feature type="domain" description="Glycosyltransferase 2-like" evidence="1">
    <location>
        <begin position="4"/>
        <end position="144"/>
    </location>
</feature>
<keyword evidence="3" id="KW-1185">Reference proteome</keyword>
<dbReference type="Pfam" id="PF00535">
    <property type="entry name" value="Glycos_transf_2"/>
    <property type="match status" value="1"/>
</dbReference>
<name>V6SGX4_9FLAO</name>
<dbReference type="Gene3D" id="3.90.550.10">
    <property type="entry name" value="Spore Coat Polysaccharide Biosynthesis Protein SpsA, Chain A"/>
    <property type="match status" value="1"/>
</dbReference>
<protein>
    <recommendedName>
        <fullName evidence="1">Glycosyltransferase 2-like domain-containing protein</fullName>
    </recommendedName>
</protein>
<dbReference type="AlphaFoldDB" id="V6SGX4"/>
<evidence type="ECO:0000259" key="1">
    <source>
        <dbReference type="Pfam" id="PF00535"/>
    </source>
</evidence>
<dbReference type="GO" id="GO:0016758">
    <property type="term" value="F:hexosyltransferase activity"/>
    <property type="evidence" value="ECO:0007669"/>
    <property type="project" value="UniProtKB-ARBA"/>
</dbReference>
<evidence type="ECO:0000313" key="2">
    <source>
        <dbReference type="EMBL" id="ESU25963.1"/>
    </source>
</evidence>
<accession>V6SGX4</accession>
<comment type="caution">
    <text evidence="2">The sequence shown here is derived from an EMBL/GenBank/DDBJ whole genome shotgun (WGS) entry which is preliminary data.</text>
</comment>
<dbReference type="InterPro" id="IPR001173">
    <property type="entry name" value="Glyco_trans_2-like"/>
</dbReference>
<dbReference type="PANTHER" id="PTHR22916:SF3">
    <property type="entry name" value="UDP-GLCNAC:BETAGAL BETA-1,3-N-ACETYLGLUCOSAMINYLTRANSFERASE-LIKE PROTEIN 1"/>
    <property type="match status" value="1"/>
</dbReference>
<proteinExistence type="predicted"/>
<dbReference type="PANTHER" id="PTHR22916">
    <property type="entry name" value="GLYCOSYLTRANSFERASE"/>
    <property type="match status" value="1"/>
</dbReference>
<dbReference type="InterPro" id="IPR029044">
    <property type="entry name" value="Nucleotide-diphossugar_trans"/>
</dbReference>
<organism evidence="2 3">
    <name type="scientific">Flavobacterium limnosediminis JC2902</name>
    <dbReference type="NCBI Taxonomy" id="1341181"/>
    <lineage>
        <taxon>Bacteria</taxon>
        <taxon>Pseudomonadati</taxon>
        <taxon>Bacteroidota</taxon>
        <taxon>Flavobacteriia</taxon>
        <taxon>Flavobacteriales</taxon>
        <taxon>Flavobacteriaceae</taxon>
        <taxon>Flavobacterium</taxon>
    </lineage>
</organism>
<reference evidence="2 3" key="1">
    <citation type="submission" date="2013-08" db="EMBL/GenBank/DDBJ databases">
        <title>Flavobacterium limnosediminis JC2902 genome sequencing.</title>
        <authorList>
            <person name="Lee K."/>
            <person name="Yi H."/>
            <person name="Park S."/>
            <person name="Chun J."/>
        </authorList>
    </citation>
    <scope>NUCLEOTIDE SEQUENCE [LARGE SCALE GENOMIC DNA]</scope>
    <source>
        <strain evidence="2 3">JC2902</strain>
    </source>
</reference>
<dbReference type="Proteomes" id="UP000018004">
    <property type="component" value="Unassembled WGS sequence"/>
</dbReference>
<dbReference type="EMBL" id="AVGG01000022">
    <property type="protein sequence ID" value="ESU25963.1"/>
    <property type="molecule type" value="Genomic_DNA"/>
</dbReference>
<sequence length="285" mass="33342">MPISLASVLLQTHANWECIIINDGATDNTKEIAEEWCQKDNRFTYVEKDNGGLSSARNSGLDLAKGDYIQFLDADDILVNTKLSDSLELLKDNEFIIISNFASFEDFKGGQLIPPYCKLTQEKLNFSSILHKWDITFTIPIHCGFFPKVLFETIRFNETLKAKEDWLFWIQIAQKNIAFLYLDKMLALYRKHPASMTKNKGHMFSNRITFFDALENYIPSEEYKSFFLHRLQDNYEYIHQLKKQNSDLKKSNTYQFGLLCKKVLKRIRLLPIAKRVFKNLVPLKR</sequence>
<gene>
    <name evidence="2" type="ORF">FLJC2902T_29750</name>
</gene>
<dbReference type="PATRIC" id="fig|1341181.4.peg.2925"/>
<evidence type="ECO:0000313" key="3">
    <source>
        <dbReference type="Proteomes" id="UP000018004"/>
    </source>
</evidence>
<dbReference type="SUPFAM" id="SSF53448">
    <property type="entry name" value="Nucleotide-diphospho-sugar transferases"/>
    <property type="match status" value="1"/>
</dbReference>